<proteinExistence type="predicted"/>
<feature type="region of interest" description="Disordered" evidence="7">
    <location>
        <begin position="150"/>
        <end position="192"/>
    </location>
</feature>
<keyword evidence="4" id="KW-0226">DNA condensation</keyword>
<keyword evidence="10" id="KW-1185">Reference proteome</keyword>
<organism evidence="9 10">
    <name type="scientific">Coilia grayii</name>
    <name type="common">Gray's grenadier anchovy</name>
    <dbReference type="NCBI Taxonomy" id="363190"/>
    <lineage>
        <taxon>Eukaryota</taxon>
        <taxon>Metazoa</taxon>
        <taxon>Chordata</taxon>
        <taxon>Craniata</taxon>
        <taxon>Vertebrata</taxon>
        <taxon>Euteleostomi</taxon>
        <taxon>Actinopterygii</taxon>
        <taxon>Neopterygii</taxon>
        <taxon>Teleostei</taxon>
        <taxon>Clupei</taxon>
        <taxon>Clupeiformes</taxon>
        <taxon>Clupeoidei</taxon>
        <taxon>Engraulidae</taxon>
        <taxon>Coilinae</taxon>
        <taxon>Coilia</taxon>
    </lineage>
</organism>
<evidence type="ECO:0000259" key="8">
    <source>
        <dbReference type="Pfam" id="PF12717"/>
    </source>
</evidence>
<keyword evidence="6" id="KW-0131">Cell cycle</keyword>
<dbReference type="GO" id="GO:0051301">
    <property type="term" value="P:cell division"/>
    <property type="evidence" value="ECO:0007669"/>
    <property type="project" value="UniProtKB-KW"/>
</dbReference>
<evidence type="ECO:0000256" key="6">
    <source>
        <dbReference type="ARBA" id="ARBA00023306"/>
    </source>
</evidence>
<feature type="compositionally biased region" description="Polar residues" evidence="7">
    <location>
        <begin position="1273"/>
        <end position="1288"/>
    </location>
</feature>
<keyword evidence="2" id="KW-0132">Cell division</keyword>
<evidence type="ECO:0000313" key="10">
    <source>
        <dbReference type="Proteomes" id="UP001591681"/>
    </source>
</evidence>
<dbReference type="InterPro" id="IPR011989">
    <property type="entry name" value="ARM-like"/>
</dbReference>
<feature type="domain" description="Condensin complex subunit 1 C-terminal" evidence="8">
    <location>
        <begin position="937"/>
        <end position="1100"/>
    </location>
</feature>
<reference evidence="9 10" key="1">
    <citation type="submission" date="2024-09" db="EMBL/GenBank/DDBJ databases">
        <title>A chromosome-level genome assembly of Gray's grenadier anchovy, Coilia grayii.</title>
        <authorList>
            <person name="Fu Z."/>
        </authorList>
    </citation>
    <scope>NUCLEOTIDE SEQUENCE [LARGE SCALE GENOMIC DNA]</scope>
    <source>
        <strain evidence="9">G4</strain>
        <tissue evidence="9">Muscle</tissue>
    </source>
</reference>
<name>A0ABD1IUG1_9TELE</name>
<evidence type="ECO:0000256" key="7">
    <source>
        <dbReference type="SAM" id="MobiDB-lite"/>
    </source>
</evidence>
<dbReference type="GO" id="GO:0005634">
    <property type="term" value="C:nucleus"/>
    <property type="evidence" value="ECO:0007669"/>
    <property type="project" value="UniProtKB-SubCell"/>
</dbReference>
<comment type="caution">
    <text evidence="9">The sequence shown here is derived from an EMBL/GenBank/DDBJ whole genome shotgun (WGS) entry which is preliminary data.</text>
</comment>
<dbReference type="SUPFAM" id="SSF48371">
    <property type="entry name" value="ARM repeat"/>
    <property type="match status" value="1"/>
</dbReference>
<dbReference type="Gene3D" id="1.25.10.10">
    <property type="entry name" value="Leucine-rich Repeat Variant"/>
    <property type="match status" value="2"/>
</dbReference>
<evidence type="ECO:0000256" key="2">
    <source>
        <dbReference type="ARBA" id="ARBA00022618"/>
    </source>
</evidence>
<evidence type="ECO:0000256" key="5">
    <source>
        <dbReference type="ARBA" id="ARBA00023242"/>
    </source>
</evidence>
<sequence length="1387" mass="155387">MEFEALELLKLRDVSKVWVDAVWEAEFCDPERLDSVIVEKITEGGTDVFKSVRTELLPFSNDITESAQNVWVLLKENGISVKALVAVISHFILAGKSKTSSLDERLHALQAASVYLLLLKIPGSVANQVFHQILFESSLGLIQKCWPNDSSGKKRKKDLPSSSQAKPKGRKRAKNDKEMGNEDDDSDDEASEDLETSFSAQELLRIRSEIEALVKTLLHLLKDPSLQCRPQCVNVCVQILTELTRFDPSVEVTSFSDSVDIDRMDTLTELAYHGLWILCSSHVARDKCLKSVFSRLLYVIVMMSRDEGQSRPTLLVQSQAVLSARDQAIRFISHVVDELKEAATPMLHILVQHICDKMVEKVDYRAKGSRAVGQLVMKMPLPTRAKFIQWLYRYSLKTQVAYRLFALDVVMVLLDDLDDEIAAEQKASLEEGQAEFLTRRFLVQTLMFRRSSDSSATVRAHALQCLARCMDLQTHNTTRCVQELFQASDVESRSSLVIDGSEGVVSAQSGVSLGQFSTFRTIQYRQISGNSADTSQDPMELLRKRVSDPKTSVRKAALEAIAGLLKHNVISCSKEQLSLLSERCRDPSVLVKKKAMQCLTDLLLACPERVLVQVAWLRGVVVSVMDTESSVQEKSLELLDQVMLQHIRDPRHFTDTAQRLAWDLLGLMCDQCADLGCYFRRAFHTWSRQNKFSTAFVNTLIKHTKTDNAPAAWMLLAKVAGAAPGLDYQTILDEWDHLLQSKEVKVETTCHILSVLGDIAQHINDYTREKVVEDVMGLLRGCAMPTDVIHAGVEALCRLDKDGHRKHCGELVSICQKYLTNAVVRAKAGAEEMDTQMVVSHLCTLGRASLHCPENVGDPVFALVLSFLTTAVELQPEGDNELPGSQPLSQFKLTPMPAVVRAHAVVTLGQLCLQHEQLAHRCLPAFARELETGPHVVVRSNVVVVLCDLCVRYTNMASLYVPNVSACLADPSPDVRNTALVMLTNLLQEEYLKWKDSLFFRYAAAMADSVGEIAKLCEYCLVDRLLKKNPQMFYQHFIECIVHFNSYDKHRKYNKFPQTEREKAMFSLRGPANQGKRFKIYKFLLKHFTDEQRFNTTNRIRKEILDGFVDQTMPLDEDGAALLSDTFDVLALKELKLSATTSTADGADEAQDEQAIIVKTIQKKLISHAQKKNLIENIIPVVLGLKNLLEEKRSPVLGNLMYYLQVITEDYRAELKEVFAADAQLAEELEFGLKQYQKQQQDDALMQQLQRLSFVRPTPTPTPGKSRRRAPEQNDQGKTPVSGQRSETPNPPRPTESADTSAAQLTMDISASLGNKRLGRAISTPGGFLTSDEGVHELTFGGDVSVIKMGQGIQNESDVVHVLLEQETPRQWNVQSPLCKGPRVIAK</sequence>
<dbReference type="GO" id="GO:0030261">
    <property type="term" value="P:chromosome condensation"/>
    <property type="evidence" value="ECO:0007669"/>
    <property type="project" value="UniProtKB-KW"/>
</dbReference>
<keyword evidence="5" id="KW-0539">Nucleus</keyword>
<dbReference type="Proteomes" id="UP001591681">
    <property type="component" value="Unassembled WGS sequence"/>
</dbReference>
<feature type="compositionally biased region" description="Acidic residues" evidence="7">
    <location>
        <begin position="181"/>
        <end position="192"/>
    </location>
</feature>
<dbReference type="InterPro" id="IPR032682">
    <property type="entry name" value="Cnd1_C"/>
</dbReference>
<accession>A0ABD1IUG1</accession>
<evidence type="ECO:0000256" key="4">
    <source>
        <dbReference type="ARBA" id="ARBA00023067"/>
    </source>
</evidence>
<comment type="subcellular location">
    <subcellularLocation>
        <location evidence="1">Nucleus</location>
    </subcellularLocation>
</comment>
<dbReference type="InterPro" id="IPR016024">
    <property type="entry name" value="ARM-type_fold"/>
</dbReference>
<evidence type="ECO:0000313" key="9">
    <source>
        <dbReference type="EMBL" id="KAL2078279.1"/>
    </source>
</evidence>
<dbReference type="InterPro" id="IPR026971">
    <property type="entry name" value="CND1/NCAPD3"/>
</dbReference>
<dbReference type="PANTHER" id="PTHR14222:SF1">
    <property type="entry name" value="CONDENSIN-2 COMPLEX SUBUNIT D3"/>
    <property type="match status" value="1"/>
</dbReference>
<dbReference type="EMBL" id="JBHFQA010000023">
    <property type="protein sequence ID" value="KAL2078279.1"/>
    <property type="molecule type" value="Genomic_DNA"/>
</dbReference>
<dbReference type="PANTHER" id="PTHR14222">
    <property type="entry name" value="CONDENSIN"/>
    <property type="match status" value="1"/>
</dbReference>
<dbReference type="Pfam" id="PF12717">
    <property type="entry name" value="Cnd1"/>
    <property type="match status" value="1"/>
</dbReference>
<feature type="region of interest" description="Disordered" evidence="7">
    <location>
        <begin position="1252"/>
        <end position="1301"/>
    </location>
</feature>
<protein>
    <recommendedName>
        <fullName evidence="8">Condensin complex subunit 1 C-terminal domain-containing protein</fullName>
    </recommendedName>
</protein>
<evidence type="ECO:0000256" key="3">
    <source>
        <dbReference type="ARBA" id="ARBA00022776"/>
    </source>
</evidence>
<keyword evidence="3" id="KW-0498">Mitosis</keyword>
<evidence type="ECO:0000256" key="1">
    <source>
        <dbReference type="ARBA" id="ARBA00004123"/>
    </source>
</evidence>
<dbReference type="Pfam" id="PF20168">
    <property type="entry name" value="PDS5"/>
    <property type="match status" value="1"/>
</dbReference>
<dbReference type="FunFam" id="1.25.10.10:FF:000345">
    <property type="entry name" value="Condensin-2 complex subunit D3"/>
    <property type="match status" value="1"/>
</dbReference>
<gene>
    <name evidence="9" type="ORF">ACEWY4_025964</name>
</gene>